<feature type="signal peptide" evidence="1">
    <location>
        <begin position="1"/>
        <end position="20"/>
    </location>
</feature>
<evidence type="ECO:0000313" key="2">
    <source>
        <dbReference type="EMBL" id="CAH1775384.1"/>
    </source>
</evidence>
<comment type="caution">
    <text evidence="2">The sequence shown here is derived from an EMBL/GenBank/DDBJ whole genome shotgun (WGS) entry which is preliminary data.</text>
</comment>
<feature type="chain" id="PRO_5035786656" evidence="1">
    <location>
        <begin position="21"/>
        <end position="144"/>
    </location>
</feature>
<organism evidence="2 3">
    <name type="scientific">Owenia fusiformis</name>
    <name type="common">Polychaete worm</name>
    <dbReference type="NCBI Taxonomy" id="6347"/>
    <lineage>
        <taxon>Eukaryota</taxon>
        <taxon>Metazoa</taxon>
        <taxon>Spiralia</taxon>
        <taxon>Lophotrochozoa</taxon>
        <taxon>Annelida</taxon>
        <taxon>Polychaeta</taxon>
        <taxon>Sedentaria</taxon>
        <taxon>Canalipalpata</taxon>
        <taxon>Sabellida</taxon>
        <taxon>Oweniida</taxon>
        <taxon>Oweniidae</taxon>
        <taxon>Owenia</taxon>
    </lineage>
</organism>
<proteinExistence type="predicted"/>
<keyword evidence="1" id="KW-0732">Signal</keyword>
<gene>
    <name evidence="2" type="ORF">OFUS_LOCUS2695</name>
</gene>
<evidence type="ECO:0000256" key="1">
    <source>
        <dbReference type="SAM" id="SignalP"/>
    </source>
</evidence>
<protein>
    <submittedName>
        <fullName evidence="2">Uncharacterized protein</fullName>
    </submittedName>
</protein>
<dbReference type="EMBL" id="CAIIXF020000001">
    <property type="protein sequence ID" value="CAH1775384.1"/>
    <property type="molecule type" value="Genomic_DNA"/>
</dbReference>
<name>A0A8S4N4E2_OWEFU</name>
<evidence type="ECO:0000313" key="3">
    <source>
        <dbReference type="Proteomes" id="UP000749559"/>
    </source>
</evidence>
<dbReference type="AlphaFoldDB" id="A0A8S4N4E2"/>
<sequence>MRFSVILVVAMAIAIDGSLARTKLSRDERKELRKQLRKDIWDLLGNEASLKTPRGLKIFQTIKEHLLNSETCNTDDLEAQISTLQGEVNAKDEEIAGLDSELNTCLASQSPPTCTGCTCQLGEVGYQCAADPCTAPSTVGPPPI</sequence>
<reference evidence="2" key="1">
    <citation type="submission" date="2022-03" db="EMBL/GenBank/DDBJ databases">
        <authorList>
            <person name="Martin C."/>
        </authorList>
    </citation>
    <scope>NUCLEOTIDE SEQUENCE</scope>
</reference>
<keyword evidence="3" id="KW-1185">Reference proteome</keyword>
<accession>A0A8S4N4E2</accession>
<dbReference type="Proteomes" id="UP000749559">
    <property type="component" value="Unassembled WGS sequence"/>
</dbReference>